<sequence length="124" mass="13298">MIQNALDEWILNKATPFSLDPSSLNDAIDRIVASLDPSVELLGFGEPEFRTLEARLAAASGPGLFIPTHRSQGLSASEIEALPIRSGSRKNPTYFPLTPQSLADFDALAFLGEVGYSRGGPELP</sequence>
<evidence type="ECO:0000313" key="2">
    <source>
        <dbReference type="Proteomes" id="UP000005877"/>
    </source>
</evidence>
<dbReference type="RefSeq" id="WP_014587289.1">
    <property type="nucleotide sequence ID" value="NC_017527.1"/>
</dbReference>
<dbReference type="OrthoDB" id="260438at2157"/>
<name>G7WQW6_METH6</name>
<accession>G7WQW6</accession>
<gene>
    <name evidence="1" type="ordered locus">Mhar_1751</name>
</gene>
<dbReference type="EMBL" id="CP003117">
    <property type="protein sequence ID" value="AET65109.1"/>
    <property type="molecule type" value="Genomic_DNA"/>
</dbReference>
<reference evidence="1 2" key="1">
    <citation type="journal article" date="2012" name="PLoS ONE">
        <title>The genome characteristics and predicted function of methyl-group oxidation pathway in the obligate aceticlastic methanogens, Methanosaeta spp.</title>
        <authorList>
            <person name="Zhu J."/>
            <person name="Zheng H."/>
            <person name="Ai G."/>
            <person name="Zhang G."/>
            <person name="Liu D."/>
            <person name="Liu X."/>
            <person name="Dong X."/>
        </authorList>
    </citation>
    <scope>NUCLEOTIDE SEQUENCE [LARGE SCALE GENOMIC DNA]</scope>
    <source>
        <strain evidence="1 2">6Ac</strain>
    </source>
</reference>
<keyword evidence="2" id="KW-1185">Reference proteome</keyword>
<proteinExistence type="predicted"/>
<dbReference type="AlphaFoldDB" id="G7WQW6"/>
<dbReference type="HOGENOM" id="CLU_1998745_0_0_2"/>
<dbReference type="Proteomes" id="UP000005877">
    <property type="component" value="Chromosome"/>
</dbReference>
<protein>
    <submittedName>
        <fullName evidence="1">Erythromycin esterase</fullName>
    </submittedName>
</protein>
<dbReference type="PATRIC" id="fig|1110509.7.peg.1947"/>
<organism evidence="1 2">
    <name type="scientific">Methanothrix harundinacea (strain 6Ac)</name>
    <name type="common">Methanosaeta harundinacea</name>
    <dbReference type="NCBI Taxonomy" id="1110509"/>
    <lineage>
        <taxon>Archaea</taxon>
        <taxon>Methanobacteriati</taxon>
        <taxon>Methanobacteriota</taxon>
        <taxon>Stenosarchaea group</taxon>
        <taxon>Methanomicrobia</taxon>
        <taxon>Methanotrichales</taxon>
        <taxon>Methanotrichaceae</taxon>
        <taxon>Methanothrix</taxon>
    </lineage>
</organism>
<dbReference type="GeneID" id="58788874"/>
<dbReference type="KEGG" id="mhi:Mhar_1751"/>
<dbReference type="STRING" id="1110509.Mhar_1751"/>
<evidence type="ECO:0000313" key="1">
    <source>
        <dbReference type="EMBL" id="AET65109.1"/>
    </source>
</evidence>